<reference evidence="1" key="2">
    <citation type="journal article" date="2015" name="Data Brief">
        <title>Shoot transcriptome of the giant reed, Arundo donax.</title>
        <authorList>
            <person name="Barrero R.A."/>
            <person name="Guerrero F.D."/>
            <person name="Moolhuijzen P."/>
            <person name="Goolsby J.A."/>
            <person name="Tidwell J."/>
            <person name="Bellgard S.E."/>
            <person name="Bellgard M.I."/>
        </authorList>
    </citation>
    <scope>NUCLEOTIDE SEQUENCE</scope>
    <source>
        <tissue evidence="1">Shoot tissue taken approximately 20 cm above the soil surface</tissue>
    </source>
</reference>
<accession>A0A0A9FSY9</accession>
<dbReference type="EMBL" id="GBRH01183547">
    <property type="protein sequence ID" value="JAE14349.1"/>
    <property type="molecule type" value="Transcribed_RNA"/>
</dbReference>
<organism evidence="1">
    <name type="scientific">Arundo donax</name>
    <name type="common">Giant reed</name>
    <name type="synonym">Donax arundinaceus</name>
    <dbReference type="NCBI Taxonomy" id="35708"/>
    <lineage>
        <taxon>Eukaryota</taxon>
        <taxon>Viridiplantae</taxon>
        <taxon>Streptophyta</taxon>
        <taxon>Embryophyta</taxon>
        <taxon>Tracheophyta</taxon>
        <taxon>Spermatophyta</taxon>
        <taxon>Magnoliopsida</taxon>
        <taxon>Liliopsida</taxon>
        <taxon>Poales</taxon>
        <taxon>Poaceae</taxon>
        <taxon>PACMAD clade</taxon>
        <taxon>Arundinoideae</taxon>
        <taxon>Arundineae</taxon>
        <taxon>Arundo</taxon>
    </lineage>
</organism>
<name>A0A0A9FSY9_ARUDO</name>
<reference evidence="1" key="1">
    <citation type="submission" date="2014-09" db="EMBL/GenBank/DDBJ databases">
        <authorList>
            <person name="Magalhaes I.L.F."/>
            <person name="Oliveira U."/>
            <person name="Santos F.R."/>
            <person name="Vidigal T.H.D.A."/>
            <person name="Brescovit A.D."/>
            <person name="Santos A.J."/>
        </authorList>
    </citation>
    <scope>NUCLEOTIDE SEQUENCE</scope>
    <source>
        <tissue evidence="1">Shoot tissue taken approximately 20 cm above the soil surface</tissue>
    </source>
</reference>
<protein>
    <submittedName>
        <fullName evidence="1">Uncharacterized protein</fullName>
    </submittedName>
</protein>
<proteinExistence type="predicted"/>
<dbReference type="AlphaFoldDB" id="A0A0A9FSY9"/>
<evidence type="ECO:0000313" key="1">
    <source>
        <dbReference type="EMBL" id="JAE14349.1"/>
    </source>
</evidence>
<sequence>MTRDGSHQVKYKEVLTMFESFRTLNILKLFEYKIP</sequence>